<dbReference type="Proteomes" id="UP000679213">
    <property type="component" value="Chromosome I"/>
</dbReference>
<sequence>MDKFLKLLIKSFALFIGFVILDFIVEYYFIDGLTILLWVSAIIFACLCIVFGLIYEKIKINISYLPFNKENKNVRN</sequence>
<accession>A0A8D6Q2X1</accession>
<reference evidence="2 3" key="1">
    <citation type="submission" date="2020-04" db="EMBL/GenBank/DDBJ databases">
        <authorList>
            <consortium name="Genoscope - CEA"/>
            <person name="William W."/>
        </authorList>
    </citation>
    <scope>NUCLEOTIDE SEQUENCE [LARGE SCALE GENOMIC DNA]</scope>
    <source>
        <strain evidence="2 3">SG7</strain>
    </source>
</reference>
<evidence type="ECO:0000256" key="1">
    <source>
        <dbReference type="SAM" id="Phobius"/>
    </source>
</evidence>
<proteinExistence type="predicted"/>
<dbReference type="RefSeq" id="WP_214399929.1">
    <property type="nucleotide sequence ID" value="NZ_LR792632.1"/>
</dbReference>
<keyword evidence="3" id="KW-1185">Reference proteome</keyword>
<dbReference type="EMBL" id="LR792632">
    <property type="protein sequence ID" value="CAB3290184.1"/>
    <property type="molecule type" value="Genomic_DNA"/>
</dbReference>
<organism evidence="2 3">
    <name type="scientific">Methanocaldococcus lauensis</name>
    <dbReference type="NCBI Taxonomy" id="2546128"/>
    <lineage>
        <taxon>Archaea</taxon>
        <taxon>Methanobacteriati</taxon>
        <taxon>Methanobacteriota</taxon>
        <taxon>Methanomada group</taxon>
        <taxon>Methanococci</taxon>
        <taxon>Methanococcales</taxon>
        <taxon>Methanocaldococcaceae</taxon>
        <taxon>Methanocaldococcus</taxon>
    </lineage>
</organism>
<dbReference type="AlphaFoldDB" id="A0A8D6Q2X1"/>
<name>A0A8D6Q2X1_9EURY</name>
<gene>
    <name evidence="2" type="ORF">MLAUSG7_1620</name>
</gene>
<feature type="transmembrane region" description="Helical" evidence="1">
    <location>
        <begin position="35"/>
        <end position="55"/>
    </location>
</feature>
<evidence type="ECO:0000313" key="2">
    <source>
        <dbReference type="EMBL" id="CAB3290184.1"/>
    </source>
</evidence>
<dbReference type="GeneID" id="65884400"/>
<keyword evidence="1" id="KW-1133">Transmembrane helix</keyword>
<keyword evidence="1" id="KW-0472">Membrane</keyword>
<dbReference type="KEGG" id="mesg:MLAUSG7_1620"/>
<feature type="transmembrane region" description="Helical" evidence="1">
    <location>
        <begin position="7"/>
        <end position="29"/>
    </location>
</feature>
<keyword evidence="1" id="KW-0812">Transmembrane</keyword>
<protein>
    <submittedName>
        <fullName evidence="2">Uncharacterized protein</fullName>
    </submittedName>
</protein>
<evidence type="ECO:0000313" key="3">
    <source>
        <dbReference type="Proteomes" id="UP000679213"/>
    </source>
</evidence>